<name>A0A7S1UR99_9STRA</name>
<evidence type="ECO:0000313" key="2">
    <source>
        <dbReference type="EMBL" id="CAD9276150.1"/>
    </source>
</evidence>
<dbReference type="EMBL" id="HBGK01009793">
    <property type="protein sequence ID" value="CAD9276150.1"/>
    <property type="molecule type" value="Transcribed_RNA"/>
</dbReference>
<protein>
    <submittedName>
        <fullName evidence="2">Uncharacterized protein</fullName>
    </submittedName>
</protein>
<dbReference type="AlphaFoldDB" id="A0A7S1UR99"/>
<accession>A0A7S1UR99</accession>
<reference evidence="2" key="1">
    <citation type="submission" date="2021-01" db="EMBL/GenBank/DDBJ databases">
        <authorList>
            <person name="Corre E."/>
            <person name="Pelletier E."/>
            <person name="Niang G."/>
            <person name="Scheremetjew M."/>
            <person name="Finn R."/>
            <person name="Kale V."/>
            <person name="Holt S."/>
            <person name="Cochrane G."/>
            <person name="Meng A."/>
            <person name="Brown T."/>
            <person name="Cohen L."/>
        </authorList>
    </citation>
    <scope>NUCLEOTIDE SEQUENCE</scope>
    <source>
        <strain evidence="2">CCMP 410</strain>
    </source>
</reference>
<feature type="compositionally biased region" description="Polar residues" evidence="1">
    <location>
        <begin position="38"/>
        <end position="54"/>
    </location>
</feature>
<feature type="compositionally biased region" description="Basic and acidic residues" evidence="1">
    <location>
        <begin position="13"/>
        <end position="24"/>
    </location>
</feature>
<evidence type="ECO:0000256" key="1">
    <source>
        <dbReference type="SAM" id="MobiDB-lite"/>
    </source>
</evidence>
<feature type="compositionally biased region" description="Polar residues" evidence="1">
    <location>
        <begin position="115"/>
        <end position="124"/>
    </location>
</feature>
<feature type="region of interest" description="Disordered" evidence="1">
    <location>
        <begin position="1"/>
        <end position="58"/>
    </location>
</feature>
<proteinExistence type="predicted"/>
<sequence>MTSKKKSSSKLIDYTKQRRNDLHGQDGTTTIPRLKSQRPLQLTNERKPSTSSLSDGDHDVRFIHHLVTKLSRGDSSTEVGKETKEEDIRTAASEEARKGIVGSILYQEENRPQLRRSSSGAIAA</sequence>
<gene>
    <name evidence="2" type="ORF">GOCE00092_LOCUS5058</name>
</gene>
<feature type="region of interest" description="Disordered" evidence="1">
    <location>
        <begin position="71"/>
        <end position="124"/>
    </location>
</feature>
<organism evidence="2">
    <name type="scientific">Grammatophora oceanica</name>
    <dbReference type="NCBI Taxonomy" id="210454"/>
    <lineage>
        <taxon>Eukaryota</taxon>
        <taxon>Sar</taxon>
        <taxon>Stramenopiles</taxon>
        <taxon>Ochrophyta</taxon>
        <taxon>Bacillariophyta</taxon>
        <taxon>Fragilariophyceae</taxon>
        <taxon>Fragilariophycidae</taxon>
        <taxon>Rhabdonematales</taxon>
        <taxon>Grammatophoraceae</taxon>
        <taxon>Grammatophora</taxon>
    </lineage>
</organism>
<feature type="compositionally biased region" description="Basic and acidic residues" evidence="1">
    <location>
        <begin position="79"/>
        <end position="98"/>
    </location>
</feature>